<evidence type="ECO:0000256" key="3">
    <source>
        <dbReference type="PIRSR" id="PIRSR607837-1"/>
    </source>
</evidence>
<keyword evidence="2 3" id="KW-0479">Metal-binding</keyword>
<dbReference type="PANTHER" id="PTHR37302:SF1">
    <property type="entry name" value="PROTEIN DINB"/>
    <property type="match status" value="1"/>
</dbReference>
<dbReference type="AlphaFoldDB" id="A0A4R6VSE4"/>
<dbReference type="OrthoDB" id="9807509at2"/>
<reference evidence="4 5" key="1">
    <citation type="submission" date="2019-03" db="EMBL/GenBank/DDBJ databases">
        <title>Genomic Encyclopedia of Type Strains, Phase III (KMG-III): the genomes of soil and plant-associated and newly described type strains.</title>
        <authorList>
            <person name="Whitman W."/>
        </authorList>
    </citation>
    <scope>NUCLEOTIDE SEQUENCE [LARGE SCALE GENOMIC DNA]</scope>
    <source>
        <strain evidence="4 5">CGMCC 1.7002</strain>
    </source>
</reference>
<evidence type="ECO:0000313" key="5">
    <source>
        <dbReference type="Proteomes" id="UP000295391"/>
    </source>
</evidence>
<dbReference type="InterPro" id="IPR034660">
    <property type="entry name" value="DinB/YfiT-like"/>
</dbReference>
<name>A0A4R6VSE4_9HYPH</name>
<dbReference type="Gene3D" id="1.20.120.450">
    <property type="entry name" value="dinb family like domain"/>
    <property type="match status" value="1"/>
</dbReference>
<accession>A0A4R6VSE4</accession>
<comment type="similarity">
    <text evidence="1">Belongs to the DinB family.</text>
</comment>
<comment type="caution">
    <text evidence="4">The sequence shown here is derived from an EMBL/GenBank/DDBJ whole genome shotgun (WGS) entry which is preliminary data.</text>
</comment>
<feature type="binding site" evidence="3">
    <location>
        <position position="138"/>
    </location>
    <ligand>
        <name>a divalent metal cation</name>
        <dbReference type="ChEBI" id="CHEBI:60240"/>
    </ligand>
</feature>
<proteinExistence type="inferred from homology"/>
<protein>
    <submittedName>
        <fullName evidence="4">Putative damage-inducible protein DinB</fullName>
    </submittedName>
</protein>
<dbReference type="Pfam" id="PF05163">
    <property type="entry name" value="DinB"/>
    <property type="match status" value="1"/>
</dbReference>
<organism evidence="4 5">
    <name type="scientific">Maritalea mobilis</name>
    <dbReference type="NCBI Taxonomy" id="483324"/>
    <lineage>
        <taxon>Bacteria</taxon>
        <taxon>Pseudomonadati</taxon>
        <taxon>Pseudomonadota</taxon>
        <taxon>Alphaproteobacteria</taxon>
        <taxon>Hyphomicrobiales</taxon>
        <taxon>Devosiaceae</taxon>
        <taxon>Maritalea</taxon>
    </lineage>
</organism>
<evidence type="ECO:0000256" key="2">
    <source>
        <dbReference type="ARBA" id="ARBA00022723"/>
    </source>
</evidence>
<dbReference type="GO" id="GO:0046872">
    <property type="term" value="F:metal ion binding"/>
    <property type="evidence" value="ECO:0007669"/>
    <property type="project" value="UniProtKB-KW"/>
</dbReference>
<evidence type="ECO:0000313" key="4">
    <source>
        <dbReference type="EMBL" id="TDQ66962.1"/>
    </source>
</evidence>
<dbReference type="InterPro" id="IPR007837">
    <property type="entry name" value="DinB"/>
</dbReference>
<dbReference type="EMBL" id="SNYR01000001">
    <property type="protein sequence ID" value="TDQ66962.1"/>
    <property type="molecule type" value="Genomic_DNA"/>
</dbReference>
<dbReference type="Proteomes" id="UP000295391">
    <property type="component" value="Unassembled WGS sequence"/>
</dbReference>
<gene>
    <name evidence="4" type="ORF">ATL17_0968</name>
</gene>
<keyword evidence="5" id="KW-1185">Reference proteome</keyword>
<evidence type="ECO:0000256" key="1">
    <source>
        <dbReference type="ARBA" id="ARBA00008635"/>
    </source>
</evidence>
<dbReference type="SUPFAM" id="SSF109854">
    <property type="entry name" value="DinB/YfiT-like putative metalloenzymes"/>
    <property type="match status" value="1"/>
</dbReference>
<dbReference type="RefSeq" id="WP_133571613.1">
    <property type="nucleotide sequence ID" value="NZ_SNYR01000001.1"/>
</dbReference>
<feature type="binding site" evidence="3">
    <location>
        <position position="142"/>
    </location>
    <ligand>
        <name>a divalent metal cation</name>
        <dbReference type="ChEBI" id="CHEBI:60240"/>
    </ligand>
</feature>
<feature type="binding site" evidence="3">
    <location>
        <position position="50"/>
    </location>
    <ligand>
        <name>a divalent metal cation</name>
        <dbReference type="ChEBI" id="CHEBI:60240"/>
    </ligand>
</feature>
<dbReference type="PANTHER" id="PTHR37302">
    <property type="entry name" value="SLR1116 PROTEIN"/>
    <property type="match status" value="1"/>
</dbReference>
<sequence>MSFNYPIVAMAHYNQWQNNNLINAADQVSDEDRQRDLGAFFNSIEKTFNHILWGDKIWLSRFGDFSPPRTTSLEASLSEGGTWEEFKAERRTLDQKMIEWTSQFDINTLPSEIKWFSKAINQEISRPTAILLPHLFNHQTHHRGQIHAMLTRLGQKPGATDLPFMPDVDTYL</sequence>